<dbReference type="InterPro" id="IPR023614">
    <property type="entry name" value="Porin_dom_sf"/>
</dbReference>
<sequence>MMKRNILAVVIPALLVAGAANAAEIYNKDGNKLDLTGKITGLHYFSDDHGNDGDQTYARLGFKGETQISSELTGYGRFEYQFNGYKDESQGSAGPNADKTRYAFVGLKFADAGSLDYGRNLGIAYDALAWTDVLPEFGGDSSYTDNLTGRSTGVLTYRNKNFFGLVDGWDFGLQYLGKNDNGSINERSSTEKQNGDGWGVSSSYTSDIGVGVVASYAKYDRTNNQNGYGANAARTGNTGGEADAWATGLKYDANNIYVAATYGEYRNLTIVKPKAGAVNGIGNFYADQTKVFEAVAQYNFDFGLTPSLAYVSAKAKDDTSVVKTNDYVTKYVSVGATYSFNKNMSTYVDYQINLLKDENAYRLNTDDTVALGLTYQF</sequence>
<organism evidence="7 8">
    <name type="scientific">Pectobacterium parmentieri</name>
    <dbReference type="NCBI Taxonomy" id="1905730"/>
    <lineage>
        <taxon>Bacteria</taxon>
        <taxon>Pseudomonadati</taxon>
        <taxon>Pseudomonadota</taxon>
        <taxon>Gammaproteobacteria</taxon>
        <taxon>Enterobacterales</taxon>
        <taxon>Pectobacteriaceae</taxon>
        <taxon>Pectobacterium</taxon>
    </lineage>
</organism>
<evidence type="ECO:0000256" key="5">
    <source>
        <dbReference type="RuleBase" id="RU000469"/>
    </source>
</evidence>
<dbReference type="InterPro" id="IPR001897">
    <property type="entry name" value="Porin_gammaproteobac"/>
</dbReference>
<dbReference type="GeneID" id="45849512"/>
<dbReference type="Proteomes" id="UP000269665">
    <property type="component" value="Unassembled WGS sequence"/>
</dbReference>
<comment type="subcellular location">
    <subcellularLocation>
        <location evidence="1 5">Cell outer membrane</location>
        <topology evidence="1 5">Multi-pass membrane protein</topology>
    </subcellularLocation>
</comment>
<keyword evidence="5" id="KW-0406">Ion transport</keyword>
<gene>
    <name evidence="7" type="ORF">C5E00_04065</name>
</gene>
<dbReference type="GO" id="GO:0015288">
    <property type="term" value="F:porin activity"/>
    <property type="evidence" value="ECO:0007669"/>
    <property type="project" value="UniProtKB-KW"/>
</dbReference>
<dbReference type="PRINTS" id="PR00182">
    <property type="entry name" value="ECOLNEIPORIN"/>
</dbReference>
<dbReference type="CDD" id="cd00342">
    <property type="entry name" value="gram_neg_porins"/>
    <property type="match status" value="1"/>
</dbReference>
<dbReference type="Gene3D" id="2.40.160.10">
    <property type="entry name" value="Porin"/>
    <property type="match status" value="1"/>
</dbReference>
<dbReference type="InterPro" id="IPR033900">
    <property type="entry name" value="Gram_neg_porin_domain"/>
</dbReference>
<keyword evidence="3 6" id="KW-0732">Signal</keyword>
<accession>A0A8B3FSV7</accession>
<dbReference type="GO" id="GO:0034220">
    <property type="term" value="P:monoatomic ion transmembrane transport"/>
    <property type="evidence" value="ECO:0007669"/>
    <property type="project" value="InterPro"/>
</dbReference>
<dbReference type="InterPro" id="IPR001702">
    <property type="entry name" value="Porin_Gram-ve"/>
</dbReference>
<dbReference type="GO" id="GO:0046930">
    <property type="term" value="C:pore complex"/>
    <property type="evidence" value="ECO:0007669"/>
    <property type="project" value="UniProtKB-KW"/>
</dbReference>
<evidence type="ECO:0000313" key="7">
    <source>
        <dbReference type="EMBL" id="RKO76013.1"/>
    </source>
</evidence>
<evidence type="ECO:0000256" key="1">
    <source>
        <dbReference type="ARBA" id="ARBA00004571"/>
    </source>
</evidence>
<dbReference type="SUPFAM" id="SSF56935">
    <property type="entry name" value="Porins"/>
    <property type="match status" value="1"/>
</dbReference>
<protein>
    <submittedName>
        <fullName evidence="7">Porin</fullName>
    </submittedName>
</protein>
<dbReference type="PANTHER" id="PTHR34501">
    <property type="entry name" value="PROTEIN YDDL-RELATED"/>
    <property type="match status" value="1"/>
</dbReference>
<keyword evidence="5" id="KW-0812">Transmembrane</keyword>
<comment type="similarity">
    <text evidence="2 5">Belongs to the Gram-negative porin family.</text>
</comment>
<dbReference type="InterPro" id="IPR050298">
    <property type="entry name" value="Gram-neg_bact_OMP"/>
</dbReference>
<evidence type="ECO:0000256" key="2">
    <source>
        <dbReference type="ARBA" id="ARBA00007539"/>
    </source>
</evidence>
<evidence type="ECO:0000313" key="8">
    <source>
        <dbReference type="Proteomes" id="UP000269665"/>
    </source>
</evidence>
<evidence type="ECO:0000256" key="4">
    <source>
        <dbReference type="ARBA" id="ARBA00023136"/>
    </source>
</evidence>
<keyword evidence="5" id="KW-0626">Porin</keyword>
<dbReference type="InterPro" id="IPR013793">
    <property type="entry name" value="Porin_Gram-ve_CS"/>
</dbReference>
<dbReference type="AlphaFoldDB" id="A0A8B3FSV7"/>
<name>A0A8B3FSV7_PECPM</name>
<feature type="chain" id="PRO_5033039147" evidence="6">
    <location>
        <begin position="23"/>
        <end position="377"/>
    </location>
</feature>
<keyword evidence="5" id="KW-0998">Cell outer membrane</keyword>
<keyword evidence="5" id="KW-0813">Transport</keyword>
<proteinExistence type="inferred from homology"/>
<evidence type="ECO:0000256" key="6">
    <source>
        <dbReference type="SAM" id="SignalP"/>
    </source>
</evidence>
<dbReference type="PRINTS" id="PR00183">
    <property type="entry name" value="ECOLIPORIN"/>
</dbReference>
<feature type="signal peptide" evidence="6">
    <location>
        <begin position="1"/>
        <end position="22"/>
    </location>
</feature>
<dbReference type="RefSeq" id="WP_025918993.1">
    <property type="nucleotide sequence ID" value="NZ_CP015749.1"/>
</dbReference>
<comment type="caution">
    <text evidence="7">The sequence shown here is derived from an EMBL/GenBank/DDBJ whole genome shotgun (WGS) entry which is preliminary data.</text>
</comment>
<dbReference type="KEGG" id="ppar:A8F97_08575"/>
<keyword evidence="4 5" id="KW-0472">Membrane</keyword>
<reference evidence="7 8" key="1">
    <citation type="journal article" date="2018" name="BMC Genomics">
        <title>High genomic variability in the plant pathogenic bacterium Pectobacterium parmentieri deciphered from de novo assembled complete genomes.</title>
        <authorList>
            <person name="Zoledowska S."/>
            <person name="Motyka-Pomagruk A."/>
            <person name="Sledz W."/>
            <person name="Mengoni A."/>
            <person name="Lojkowska E."/>
        </authorList>
    </citation>
    <scope>NUCLEOTIDE SEQUENCE [LARGE SCALE GENOMIC DNA]</scope>
    <source>
        <strain evidence="7 8">IFB5626</strain>
    </source>
</reference>
<dbReference type="EMBL" id="PSZG01000001">
    <property type="protein sequence ID" value="RKO76013.1"/>
    <property type="molecule type" value="Genomic_DNA"/>
</dbReference>
<comment type="subunit">
    <text evidence="5">Homotrimer.</text>
</comment>
<evidence type="ECO:0000256" key="3">
    <source>
        <dbReference type="ARBA" id="ARBA00022729"/>
    </source>
</evidence>
<dbReference type="PROSITE" id="PS00576">
    <property type="entry name" value="GRAM_NEG_PORIN"/>
    <property type="match status" value="1"/>
</dbReference>
<dbReference type="GO" id="GO:0009279">
    <property type="term" value="C:cell outer membrane"/>
    <property type="evidence" value="ECO:0007669"/>
    <property type="project" value="UniProtKB-SubCell"/>
</dbReference>
<dbReference type="PANTHER" id="PTHR34501:SF2">
    <property type="entry name" value="OUTER MEMBRANE PORIN F-RELATED"/>
    <property type="match status" value="1"/>
</dbReference>
<dbReference type="Pfam" id="PF00267">
    <property type="entry name" value="Porin_1"/>
    <property type="match status" value="1"/>
</dbReference>